<comment type="caution">
    <text evidence="5">The sequence shown here is derived from an EMBL/GenBank/DDBJ whole genome shotgun (WGS) entry which is preliminary data.</text>
</comment>
<dbReference type="PROSITE" id="PS50005">
    <property type="entry name" value="TPR"/>
    <property type="match status" value="1"/>
</dbReference>
<dbReference type="GO" id="GO:0051879">
    <property type="term" value="F:Hsp90 protein binding"/>
    <property type="evidence" value="ECO:0007669"/>
    <property type="project" value="TreeGrafter"/>
</dbReference>
<feature type="repeat" description="TPR" evidence="3">
    <location>
        <begin position="112"/>
        <end position="145"/>
    </location>
</feature>
<dbReference type="AlphaFoldDB" id="A0A4U1F2I3"/>
<organism evidence="5 6">
    <name type="scientific">Monodon monoceros</name>
    <name type="common">Narwhal</name>
    <name type="synonym">Ceratodon monodon</name>
    <dbReference type="NCBI Taxonomy" id="40151"/>
    <lineage>
        <taxon>Eukaryota</taxon>
        <taxon>Metazoa</taxon>
        <taxon>Chordata</taxon>
        <taxon>Craniata</taxon>
        <taxon>Vertebrata</taxon>
        <taxon>Euteleostomi</taxon>
        <taxon>Mammalia</taxon>
        <taxon>Eutheria</taxon>
        <taxon>Laurasiatheria</taxon>
        <taxon>Artiodactyla</taxon>
        <taxon>Whippomorpha</taxon>
        <taxon>Cetacea</taxon>
        <taxon>Odontoceti</taxon>
        <taxon>Monodontidae</taxon>
        <taxon>Monodon</taxon>
    </lineage>
</organism>
<dbReference type="PANTHER" id="PTHR22904:SF523">
    <property type="entry name" value="STRESS-INDUCED-PHOSPHOPROTEIN 1"/>
    <property type="match status" value="1"/>
</dbReference>
<evidence type="ECO:0000313" key="5">
    <source>
        <dbReference type="EMBL" id="TKC43428.1"/>
    </source>
</evidence>
<evidence type="ECO:0000256" key="1">
    <source>
        <dbReference type="ARBA" id="ARBA00022737"/>
    </source>
</evidence>
<reference evidence="6" key="1">
    <citation type="journal article" date="2019" name="IScience">
        <title>Narwhal Genome Reveals Long-Term Low Genetic Diversity despite Current Large Abundance Size.</title>
        <authorList>
            <person name="Westbury M.V."/>
            <person name="Petersen B."/>
            <person name="Garde E."/>
            <person name="Heide-Jorgensen M.P."/>
            <person name="Lorenzen E.D."/>
        </authorList>
    </citation>
    <scope>NUCLEOTIDE SEQUENCE [LARGE SCALE GENOMIC DNA]</scope>
</reference>
<dbReference type="SUPFAM" id="SSF48452">
    <property type="entry name" value="TPR-like"/>
    <property type="match status" value="1"/>
</dbReference>
<evidence type="ECO:0000256" key="3">
    <source>
        <dbReference type="PROSITE-ProRule" id="PRU00339"/>
    </source>
</evidence>
<gene>
    <name evidence="5" type="ORF">EI555_016823</name>
</gene>
<protein>
    <submittedName>
        <fullName evidence="5">Uncharacterized protein</fullName>
    </submittedName>
</protein>
<keyword evidence="1" id="KW-0677">Repeat</keyword>
<evidence type="ECO:0000256" key="2">
    <source>
        <dbReference type="ARBA" id="ARBA00022803"/>
    </source>
</evidence>
<feature type="compositionally biased region" description="Basic and acidic residues" evidence="4">
    <location>
        <begin position="58"/>
        <end position="91"/>
    </location>
</feature>
<feature type="region of interest" description="Disordered" evidence="4">
    <location>
        <begin position="38"/>
        <end position="91"/>
    </location>
</feature>
<evidence type="ECO:0000313" key="6">
    <source>
        <dbReference type="Proteomes" id="UP000308365"/>
    </source>
</evidence>
<dbReference type="Proteomes" id="UP000308365">
    <property type="component" value="Unassembled WGS sequence"/>
</dbReference>
<dbReference type="EMBL" id="RWIC01000471">
    <property type="protein sequence ID" value="TKC43428.1"/>
    <property type="molecule type" value="Genomic_DNA"/>
</dbReference>
<evidence type="ECO:0000256" key="4">
    <source>
        <dbReference type="SAM" id="MobiDB-lite"/>
    </source>
</evidence>
<sequence length="179" mass="20678">MYEEGLKHKANNPQLKEGLQSVEAWLADRKVMTPFNMSSLYQKLERDPRTIPPRPPPPKKETKPEPMEKDLQESKKQALKGKELGNDACKKKDSDATLKLYDRATGLDPTNITFVTNQAAVYIEKGNYSEFRELFEKAIEVGQEDYRQTTRAYAQIGNAYFKEKYKDAIHFYNKSLAEH</sequence>
<dbReference type="Gene3D" id="1.25.40.10">
    <property type="entry name" value="Tetratricopeptide repeat domain"/>
    <property type="match status" value="1"/>
</dbReference>
<dbReference type="InterPro" id="IPR019734">
    <property type="entry name" value="TPR_rpt"/>
</dbReference>
<dbReference type="Pfam" id="PF13424">
    <property type="entry name" value="TPR_12"/>
    <property type="match status" value="1"/>
</dbReference>
<proteinExistence type="predicted"/>
<accession>A0A4U1F2I3</accession>
<keyword evidence="2 3" id="KW-0802">TPR repeat</keyword>
<dbReference type="PANTHER" id="PTHR22904">
    <property type="entry name" value="TPR REPEAT CONTAINING PROTEIN"/>
    <property type="match status" value="1"/>
</dbReference>
<name>A0A4U1F2I3_MONMO</name>
<dbReference type="InterPro" id="IPR011990">
    <property type="entry name" value="TPR-like_helical_dom_sf"/>
</dbReference>